<dbReference type="AlphaFoldDB" id="A0A485L4H4"/>
<keyword evidence="8" id="KW-1185">Reference proteome</keyword>
<evidence type="ECO:0000256" key="3">
    <source>
        <dbReference type="ARBA" id="ARBA00022898"/>
    </source>
</evidence>
<evidence type="ECO:0000313" key="6">
    <source>
        <dbReference type="EMBL" id="KAF0693833.1"/>
    </source>
</evidence>
<evidence type="ECO:0000313" key="7">
    <source>
        <dbReference type="EMBL" id="VFT92042.1"/>
    </source>
</evidence>
<dbReference type="InterPro" id="IPR002433">
    <property type="entry name" value="Orn_de-COase"/>
</dbReference>
<dbReference type="EMBL" id="VJMH01005640">
    <property type="protein sequence ID" value="KAF0693833.1"/>
    <property type="molecule type" value="Genomic_DNA"/>
</dbReference>
<accession>A0A485L4H4</accession>
<protein>
    <submittedName>
        <fullName evidence="7">Aste57867_15233 protein</fullName>
    </submittedName>
</protein>
<dbReference type="Gene3D" id="3.20.20.10">
    <property type="entry name" value="Alanine racemase"/>
    <property type="match status" value="1"/>
</dbReference>
<proteinExistence type="inferred from homology"/>
<dbReference type="GO" id="GO:0004586">
    <property type="term" value="F:ornithine decarboxylase activity"/>
    <property type="evidence" value="ECO:0007669"/>
    <property type="project" value="TreeGrafter"/>
</dbReference>
<dbReference type="GO" id="GO:0005737">
    <property type="term" value="C:cytoplasm"/>
    <property type="evidence" value="ECO:0007669"/>
    <property type="project" value="TreeGrafter"/>
</dbReference>
<organism evidence="7 8">
    <name type="scientific">Aphanomyces stellatus</name>
    <dbReference type="NCBI Taxonomy" id="120398"/>
    <lineage>
        <taxon>Eukaryota</taxon>
        <taxon>Sar</taxon>
        <taxon>Stramenopiles</taxon>
        <taxon>Oomycota</taxon>
        <taxon>Saprolegniomycetes</taxon>
        <taxon>Saprolegniales</taxon>
        <taxon>Verrucalvaceae</taxon>
        <taxon>Aphanomyces</taxon>
    </lineage>
</organism>
<reference evidence="7" key="1">
    <citation type="submission" date="2019-03" db="EMBL/GenBank/DDBJ databases">
        <authorList>
            <person name="Gaulin E."/>
            <person name="Dumas B."/>
        </authorList>
    </citation>
    <scope>NUCLEOTIDE SEQUENCE [LARGE SCALE GENOMIC DNA]</scope>
    <source>
        <strain evidence="7">CBS 568.67</strain>
    </source>
</reference>
<comment type="cofactor">
    <cofactor evidence="1">
        <name>pyridoxal 5'-phosphate</name>
        <dbReference type="ChEBI" id="CHEBI:597326"/>
    </cofactor>
</comment>
<gene>
    <name evidence="7" type="primary">Aste57867_15233</name>
    <name evidence="6" type="ORF">As57867_015177</name>
    <name evidence="7" type="ORF">ASTE57867_15233</name>
</gene>
<evidence type="ECO:0000256" key="2">
    <source>
        <dbReference type="ARBA" id="ARBA00008872"/>
    </source>
</evidence>
<dbReference type="Proteomes" id="UP000332933">
    <property type="component" value="Unassembled WGS sequence"/>
</dbReference>
<dbReference type="InterPro" id="IPR022644">
    <property type="entry name" value="De-COase2_N"/>
</dbReference>
<dbReference type="PANTHER" id="PTHR11482:SF6">
    <property type="entry name" value="ORNITHINE DECARBOXYLASE 1-RELATED"/>
    <property type="match status" value="1"/>
</dbReference>
<feature type="domain" description="Orn/DAP/Arg decarboxylase 2 N-terminal" evidence="5">
    <location>
        <begin position="84"/>
        <end position="301"/>
    </location>
</feature>
<keyword evidence="4" id="KW-0456">Lyase</keyword>
<sequence length="312" mass="34222">MLLRTLPPRLVHVTQSSVVSTTSAMPRLSRAMKSTAWRQFNTTIVAAPSSLDRSGRAFDATTFSHAAWMERIVFLLEDDVMAQDMATRFHRWRTHLPSVQVYVPVACTSDPHHLDTLARLGAGFVCTSPDDIQRALGCGIPTTDIVYVDRRKPPAHVVGVDWMTFGSHDELTTMQRINPHARVVLSLRVVDDHGGALDQVPALLDHAKTICANVVGVRFHVDETGHAVEAYTSAIARARHVFDLAAALGFTFHVLDIGGGFDKPSSDWSFATTAEALNEALVTHFPSQVQIIAEPGHFFAAASHFGDEIPQR</sequence>
<dbReference type="SUPFAM" id="SSF51419">
    <property type="entry name" value="PLP-binding barrel"/>
    <property type="match status" value="1"/>
</dbReference>
<dbReference type="GO" id="GO:0033387">
    <property type="term" value="P:putrescine biosynthetic process from arginine, via ornithine"/>
    <property type="evidence" value="ECO:0007669"/>
    <property type="project" value="TreeGrafter"/>
</dbReference>
<dbReference type="PANTHER" id="PTHR11482">
    <property type="entry name" value="ARGININE/DIAMINOPIMELATE/ORNITHINE DECARBOXYLASE"/>
    <property type="match status" value="1"/>
</dbReference>
<evidence type="ECO:0000256" key="1">
    <source>
        <dbReference type="ARBA" id="ARBA00001933"/>
    </source>
</evidence>
<comment type="similarity">
    <text evidence="2">Belongs to the Orn/Lys/Arg decarboxylase class-II family.</text>
</comment>
<dbReference type="PRINTS" id="PR01182">
    <property type="entry name" value="ORNDCRBXLASE"/>
</dbReference>
<keyword evidence="3" id="KW-0663">Pyridoxal phosphate</keyword>
<evidence type="ECO:0000313" key="8">
    <source>
        <dbReference type="Proteomes" id="UP000332933"/>
    </source>
</evidence>
<evidence type="ECO:0000256" key="4">
    <source>
        <dbReference type="ARBA" id="ARBA00023239"/>
    </source>
</evidence>
<reference evidence="6" key="2">
    <citation type="submission" date="2019-06" db="EMBL/GenBank/DDBJ databases">
        <title>Genomics analysis of Aphanomyces spp. identifies a new class of oomycete effector associated with host adaptation.</title>
        <authorList>
            <person name="Gaulin E."/>
        </authorList>
    </citation>
    <scope>NUCLEOTIDE SEQUENCE</scope>
    <source>
        <strain evidence="6">CBS 578.67</strain>
    </source>
</reference>
<evidence type="ECO:0000259" key="5">
    <source>
        <dbReference type="Pfam" id="PF02784"/>
    </source>
</evidence>
<name>A0A485L4H4_9STRA</name>
<dbReference type="OrthoDB" id="5034579at2759"/>
<dbReference type="EMBL" id="CAADRA010005661">
    <property type="protein sequence ID" value="VFT92042.1"/>
    <property type="molecule type" value="Genomic_DNA"/>
</dbReference>
<dbReference type="Pfam" id="PF02784">
    <property type="entry name" value="Orn_Arg_deC_N"/>
    <property type="match status" value="1"/>
</dbReference>
<dbReference type="InterPro" id="IPR029066">
    <property type="entry name" value="PLP-binding_barrel"/>
</dbReference>